<keyword evidence="6" id="KW-1185">Reference proteome</keyword>
<reference evidence="5 6" key="1">
    <citation type="submission" date="2020-03" db="EMBL/GenBank/DDBJ databases">
        <title>Genomic Encyclopedia of Type Strains, Phase IV (KMG-IV): sequencing the most valuable type-strain genomes for metagenomic binning, comparative biology and taxonomic classification.</title>
        <authorList>
            <person name="Goeker M."/>
        </authorList>
    </citation>
    <scope>NUCLEOTIDE SEQUENCE [LARGE SCALE GENOMIC DNA]</scope>
    <source>
        <strain evidence="5 6">DSM 101599</strain>
    </source>
</reference>
<proteinExistence type="predicted"/>
<evidence type="ECO:0000256" key="1">
    <source>
        <dbReference type="ARBA" id="ARBA00004196"/>
    </source>
</evidence>
<evidence type="ECO:0000259" key="4">
    <source>
        <dbReference type="Pfam" id="PF09375"/>
    </source>
</evidence>
<evidence type="ECO:0000313" key="5">
    <source>
        <dbReference type="EMBL" id="NIJ45675.1"/>
    </source>
</evidence>
<keyword evidence="2 3" id="KW-0732">Signal</keyword>
<gene>
    <name evidence="5" type="ORF">FHR24_002143</name>
</gene>
<evidence type="ECO:0000256" key="3">
    <source>
        <dbReference type="SAM" id="SignalP"/>
    </source>
</evidence>
<dbReference type="InterPro" id="IPR034984">
    <property type="entry name" value="Imelysin-like_IPPA"/>
</dbReference>
<feature type="signal peptide" evidence="3">
    <location>
        <begin position="1"/>
        <end position="20"/>
    </location>
</feature>
<protein>
    <recommendedName>
        <fullName evidence="4">Imelysin-like domain-containing protein</fullName>
    </recommendedName>
</protein>
<evidence type="ECO:0000256" key="2">
    <source>
        <dbReference type="ARBA" id="ARBA00022729"/>
    </source>
</evidence>
<dbReference type="CDD" id="cd14659">
    <property type="entry name" value="Imelysin-like_IPPA"/>
    <property type="match status" value="1"/>
</dbReference>
<name>A0ABX0UA32_9FLAO</name>
<organism evidence="5 6">
    <name type="scientific">Wenyingzhuangia heitensis</name>
    <dbReference type="NCBI Taxonomy" id="1487859"/>
    <lineage>
        <taxon>Bacteria</taxon>
        <taxon>Pseudomonadati</taxon>
        <taxon>Bacteroidota</taxon>
        <taxon>Flavobacteriia</taxon>
        <taxon>Flavobacteriales</taxon>
        <taxon>Flavobacteriaceae</taxon>
        <taxon>Wenyingzhuangia</taxon>
    </lineage>
</organism>
<accession>A0ABX0UA32</accession>
<dbReference type="EMBL" id="JAASQL010000002">
    <property type="protein sequence ID" value="NIJ45675.1"/>
    <property type="molecule type" value="Genomic_DNA"/>
</dbReference>
<dbReference type="RefSeq" id="WP_167188192.1">
    <property type="nucleotide sequence ID" value="NZ_JAASQL010000002.1"/>
</dbReference>
<sequence>MKKLLSFIIIILLVSSCVKVKDRDIATTTDNFNRQLILNNWVNNLVIPAYADFKIKMDNLKLESTAFVNTPTTDTQQELQVAMFEAQKVWQHVAMFELQSSNGTRIYMNTYPIDRETSTNPSPNSNEDDRTLEANLSESLTEINNISFENTSGTIDEQGFPALDYLINKENSLSKFTDNETAENYKTYLNKVVDRMVDLTNRANTYWTTNASTIIANSGSSATASFDKMANDYINYVEQGFRENKIANSSGKRDGIENILAVEGYYSSENSKIYFNEAFKAVKNFYYGTSYDGTKTNEGIKDYLDYLNAEVYISSENKDVKISEQIDAKFSEIENTVATLNDDFVIQVTEDNSKMYNAFNVVQEYVVLIKTNTFQALNVKIDYVDSDGD</sequence>
<feature type="domain" description="Imelysin-like" evidence="4">
    <location>
        <begin position="47"/>
        <end position="352"/>
    </location>
</feature>
<comment type="caution">
    <text evidence="5">The sequence shown here is derived from an EMBL/GenBank/DDBJ whole genome shotgun (WGS) entry which is preliminary data.</text>
</comment>
<dbReference type="PROSITE" id="PS51257">
    <property type="entry name" value="PROKAR_LIPOPROTEIN"/>
    <property type="match status" value="1"/>
</dbReference>
<dbReference type="InterPro" id="IPR038352">
    <property type="entry name" value="Imelysin_sf"/>
</dbReference>
<dbReference type="Proteomes" id="UP000745859">
    <property type="component" value="Unassembled WGS sequence"/>
</dbReference>
<dbReference type="Gene3D" id="1.20.1420.20">
    <property type="entry name" value="M75 peptidase, HXXE motif"/>
    <property type="match status" value="1"/>
</dbReference>
<comment type="subcellular location">
    <subcellularLocation>
        <location evidence="1">Cell envelope</location>
    </subcellularLocation>
</comment>
<dbReference type="InterPro" id="IPR018976">
    <property type="entry name" value="Imelysin-like"/>
</dbReference>
<dbReference type="Pfam" id="PF09375">
    <property type="entry name" value="Peptidase_M75"/>
    <property type="match status" value="1"/>
</dbReference>
<evidence type="ECO:0000313" key="6">
    <source>
        <dbReference type="Proteomes" id="UP000745859"/>
    </source>
</evidence>
<feature type="chain" id="PRO_5045224581" description="Imelysin-like domain-containing protein" evidence="3">
    <location>
        <begin position="21"/>
        <end position="389"/>
    </location>
</feature>